<reference evidence="1" key="1">
    <citation type="journal article" date="2019" name="Database">
        <title>The radish genome database (RadishGD): an integrated information resource for radish genomics.</title>
        <authorList>
            <person name="Yu H.J."/>
            <person name="Baek S."/>
            <person name="Lee Y.J."/>
            <person name="Cho A."/>
            <person name="Mun J.H."/>
        </authorList>
    </citation>
    <scope>NUCLEOTIDE SEQUENCE [LARGE SCALE GENOMIC DNA]</scope>
    <source>
        <strain evidence="1">cv. WK10039</strain>
    </source>
</reference>
<dbReference type="OrthoDB" id="10251855at2759"/>
<dbReference type="InterPro" id="IPR005247">
    <property type="entry name" value="YbhB_YbcL/LppC-like"/>
</dbReference>
<dbReference type="KEGG" id="rsz:108835327"/>
<dbReference type="Pfam" id="PF01161">
    <property type="entry name" value="PBP"/>
    <property type="match status" value="1"/>
</dbReference>
<dbReference type="Proteomes" id="UP000504610">
    <property type="component" value="Chromosome 7"/>
</dbReference>
<dbReference type="AlphaFoldDB" id="A0A9W3C5Q9"/>
<dbReference type="SUPFAM" id="SSF49777">
    <property type="entry name" value="PEBP-like"/>
    <property type="match status" value="1"/>
</dbReference>
<keyword evidence="1" id="KW-1185">Reference proteome</keyword>
<accession>A0A9W3C5Q9</accession>
<dbReference type="PANTHER" id="PTHR30289:SF1">
    <property type="entry name" value="PEBP (PHOSPHATIDYLETHANOLAMINE-BINDING PROTEIN) FAMILY PROTEIN"/>
    <property type="match status" value="1"/>
</dbReference>
<gene>
    <name evidence="2" type="primary">LOC108835327</name>
</gene>
<evidence type="ECO:0000313" key="2">
    <source>
        <dbReference type="RefSeq" id="XP_056846834.1"/>
    </source>
</evidence>
<dbReference type="GeneID" id="108835327"/>
<organism evidence="1 2">
    <name type="scientific">Raphanus sativus</name>
    <name type="common">Radish</name>
    <name type="synonym">Raphanus raphanistrum var. sativus</name>
    <dbReference type="NCBI Taxonomy" id="3726"/>
    <lineage>
        <taxon>Eukaryota</taxon>
        <taxon>Viridiplantae</taxon>
        <taxon>Streptophyta</taxon>
        <taxon>Embryophyta</taxon>
        <taxon>Tracheophyta</taxon>
        <taxon>Spermatophyta</taxon>
        <taxon>Magnoliopsida</taxon>
        <taxon>eudicotyledons</taxon>
        <taxon>Gunneridae</taxon>
        <taxon>Pentapetalae</taxon>
        <taxon>rosids</taxon>
        <taxon>malvids</taxon>
        <taxon>Brassicales</taxon>
        <taxon>Brassicaceae</taxon>
        <taxon>Brassiceae</taxon>
        <taxon>Raphanus</taxon>
    </lineage>
</organism>
<dbReference type="Gene3D" id="3.90.280.10">
    <property type="entry name" value="PEBP-like"/>
    <property type="match status" value="1"/>
</dbReference>
<dbReference type="PANTHER" id="PTHR30289">
    <property type="entry name" value="UNCHARACTERIZED PROTEIN YBCL-RELATED"/>
    <property type="match status" value="1"/>
</dbReference>
<sequence length="200" mass="21787">MVVAALVATTVNARIPGVYTGGPWVNAHATFYGEADASGTMESIYNSFNQLLSSFSNRKYTKGGQGVKKNISPPLEWYNVPQGTKSLALVVEDIDAPDPSGPLVPWTIWVVVDIPPDMKGLPEGFSGNDEQDVAGIREGNNDHKIPGWRGPLMPSHDHRFQFKLFALSDKPNLGHTVTKERLLDAVDGIVIREAVLTCFV</sequence>
<evidence type="ECO:0000313" key="1">
    <source>
        <dbReference type="Proteomes" id="UP000504610"/>
    </source>
</evidence>
<name>A0A9W3C5Q9_RAPSA</name>
<protein>
    <submittedName>
        <fullName evidence="2">Uncharacterized protein LOC108835327</fullName>
    </submittedName>
</protein>
<dbReference type="RefSeq" id="XP_056846834.1">
    <property type="nucleotide sequence ID" value="XM_056990854.1"/>
</dbReference>
<dbReference type="InterPro" id="IPR008914">
    <property type="entry name" value="PEBP"/>
</dbReference>
<dbReference type="NCBIfam" id="TIGR00481">
    <property type="entry name" value="YbhB/YbcL family Raf kinase inhibitor-like protein"/>
    <property type="match status" value="1"/>
</dbReference>
<reference evidence="2" key="2">
    <citation type="submission" date="2025-08" db="UniProtKB">
        <authorList>
            <consortium name="RefSeq"/>
        </authorList>
    </citation>
    <scope>IDENTIFICATION</scope>
    <source>
        <tissue evidence="2">Leaf</tissue>
    </source>
</reference>
<dbReference type="InterPro" id="IPR036610">
    <property type="entry name" value="PEBP-like_sf"/>
</dbReference>
<dbReference type="CDD" id="cd00865">
    <property type="entry name" value="PEBP_bact_arch"/>
    <property type="match status" value="1"/>
</dbReference>
<proteinExistence type="predicted"/>